<dbReference type="GO" id="GO:0000139">
    <property type="term" value="C:Golgi membrane"/>
    <property type="evidence" value="ECO:0007669"/>
    <property type="project" value="UniProtKB-SubCell"/>
</dbReference>
<reference evidence="7 8" key="1">
    <citation type="journal article" date="2024" name="BMC Genomics">
        <title>De novo assembly and annotation of Popillia japonica's genome with initial clues to its potential as an invasive pest.</title>
        <authorList>
            <person name="Cucini C."/>
            <person name="Boschi S."/>
            <person name="Funari R."/>
            <person name="Cardaioli E."/>
            <person name="Iannotti N."/>
            <person name="Marturano G."/>
            <person name="Paoli F."/>
            <person name="Bruttini M."/>
            <person name="Carapelli A."/>
            <person name="Frati F."/>
            <person name="Nardi F."/>
        </authorList>
    </citation>
    <scope>NUCLEOTIDE SEQUENCE [LARGE SCALE GENOMIC DNA]</scope>
    <source>
        <strain evidence="7">DMR45628</strain>
    </source>
</reference>
<dbReference type="GO" id="GO:0005802">
    <property type="term" value="C:trans-Golgi network"/>
    <property type="evidence" value="ECO:0007669"/>
    <property type="project" value="TreeGrafter"/>
</dbReference>
<comment type="similarity">
    <text evidence="2">Belongs to the GOLPH3/VPS74 family.</text>
</comment>
<evidence type="ECO:0000256" key="2">
    <source>
        <dbReference type="ARBA" id="ARBA00007284"/>
    </source>
</evidence>
<evidence type="ECO:0000256" key="1">
    <source>
        <dbReference type="ARBA" id="ARBA00004255"/>
    </source>
</evidence>
<dbReference type="PANTHER" id="PTHR12704:SF2">
    <property type="entry name" value="GOLGI PHOSPHOPROTEIN 3 HOMOLOG SAURON"/>
    <property type="match status" value="1"/>
</dbReference>
<dbReference type="InterPro" id="IPR038261">
    <property type="entry name" value="GPP34-like_sf"/>
</dbReference>
<comment type="subcellular location">
    <subcellularLocation>
        <location evidence="1">Golgi apparatus membrane</location>
        <topology evidence="1">Peripheral membrane protein</topology>
        <orientation evidence="1">Cytoplasmic side</orientation>
    </subcellularLocation>
</comment>
<dbReference type="GO" id="GO:0048194">
    <property type="term" value="P:Golgi vesicle budding"/>
    <property type="evidence" value="ECO:0007669"/>
    <property type="project" value="TreeGrafter"/>
</dbReference>
<name>A0AAW1LWI3_POPJA</name>
<keyword evidence="3" id="KW-0333">Golgi apparatus</keyword>
<dbReference type="GO" id="GO:0070273">
    <property type="term" value="F:phosphatidylinositol-4-phosphate binding"/>
    <property type="evidence" value="ECO:0007669"/>
    <property type="project" value="InterPro"/>
</dbReference>
<sequence length="332" mass="38252">MNSGILTQRKKTPNLNKSESVTKSDLASSDNSKPNLNKSESVTKSDLASSDNSKEQCDLENEPKYTLMEEIYLLGLKDTAGHTSFWNLENEPKYTLMEEIYLLGLKDTAGHTSFWNDCLSAGLRGCMLIELGLRNRIKLEHMGYRRRCLKNRKIILKQDTPTGDILLDETMKHIKETNPPMSVQNWVEYLSGDSWNPFKMKYQIRNARERLAKNLVEKGVLTTTKQNYLFFDMTVHPLIDKISKGELVTKLRDSLLTKWTSDTKLMDKRTLAMMMMAQASDVLENILDDLNDQEYEMATNRLLQLTKLDFEQQLTDVDGHDVMWAVFSVFLK</sequence>
<dbReference type="GO" id="GO:0006890">
    <property type="term" value="P:retrograde vesicle-mediated transport, Golgi to endoplasmic reticulum"/>
    <property type="evidence" value="ECO:0007669"/>
    <property type="project" value="TreeGrafter"/>
</dbReference>
<dbReference type="Proteomes" id="UP001458880">
    <property type="component" value="Unassembled WGS sequence"/>
</dbReference>
<dbReference type="GO" id="GO:0007030">
    <property type="term" value="P:Golgi organization"/>
    <property type="evidence" value="ECO:0007669"/>
    <property type="project" value="TreeGrafter"/>
</dbReference>
<evidence type="ECO:0000313" key="8">
    <source>
        <dbReference type="Proteomes" id="UP001458880"/>
    </source>
</evidence>
<evidence type="ECO:0000256" key="3">
    <source>
        <dbReference type="ARBA" id="ARBA00023034"/>
    </source>
</evidence>
<dbReference type="Pfam" id="PF05719">
    <property type="entry name" value="GPP34"/>
    <property type="match status" value="1"/>
</dbReference>
<dbReference type="GO" id="GO:0005829">
    <property type="term" value="C:cytosol"/>
    <property type="evidence" value="ECO:0007669"/>
    <property type="project" value="TreeGrafter"/>
</dbReference>
<evidence type="ECO:0000256" key="6">
    <source>
        <dbReference type="SAM" id="MobiDB-lite"/>
    </source>
</evidence>
<proteinExistence type="inferred from homology"/>
<gene>
    <name evidence="7" type="ORF">QE152_g10456</name>
</gene>
<evidence type="ECO:0000313" key="7">
    <source>
        <dbReference type="EMBL" id="KAK9737806.1"/>
    </source>
</evidence>
<dbReference type="AlphaFoldDB" id="A0AAW1LWI3"/>
<keyword evidence="4" id="KW-0446">Lipid-binding</keyword>
<dbReference type="Gene3D" id="1.10.3630.10">
    <property type="entry name" value="yeast vps74-n-term truncation variant domain like"/>
    <property type="match status" value="1"/>
</dbReference>
<comment type="caution">
    <text evidence="7">The sequence shown here is derived from an EMBL/GenBank/DDBJ whole genome shotgun (WGS) entry which is preliminary data.</text>
</comment>
<keyword evidence="8" id="KW-1185">Reference proteome</keyword>
<dbReference type="GO" id="GO:0031985">
    <property type="term" value="C:Golgi cisterna"/>
    <property type="evidence" value="ECO:0007669"/>
    <property type="project" value="TreeGrafter"/>
</dbReference>
<protein>
    <submittedName>
        <fullName evidence="7">Golgi phosphoprotein 3 (GPP34)</fullName>
    </submittedName>
</protein>
<dbReference type="PANTHER" id="PTHR12704">
    <property type="entry name" value="TRANS-GOLGI PROTEIN GMX33"/>
    <property type="match status" value="1"/>
</dbReference>
<organism evidence="7 8">
    <name type="scientific">Popillia japonica</name>
    <name type="common">Japanese beetle</name>
    <dbReference type="NCBI Taxonomy" id="7064"/>
    <lineage>
        <taxon>Eukaryota</taxon>
        <taxon>Metazoa</taxon>
        <taxon>Ecdysozoa</taxon>
        <taxon>Arthropoda</taxon>
        <taxon>Hexapoda</taxon>
        <taxon>Insecta</taxon>
        <taxon>Pterygota</taxon>
        <taxon>Neoptera</taxon>
        <taxon>Endopterygota</taxon>
        <taxon>Coleoptera</taxon>
        <taxon>Polyphaga</taxon>
        <taxon>Scarabaeiformia</taxon>
        <taxon>Scarabaeidae</taxon>
        <taxon>Rutelinae</taxon>
        <taxon>Popillia</taxon>
    </lineage>
</organism>
<dbReference type="InterPro" id="IPR008628">
    <property type="entry name" value="GPP34-like"/>
</dbReference>
<feature type="compositionally biased region" description="Polar residues" evidence="6">
    <location>
        <begin position="13"/>
        <end position="51"/>
    </location>
</feature>
<dbReference type="GO" id="GO:0043001">
    <property type="term" value="P:Golgi to plasma membrane protein transport"/>
    <property type="evidence" value="ECO:0007669"/>
    <property type="project" value="TreeGrafter"/>
</dbReference>
<evidence type="ECO:0000256" key="5">
    <source>
        <dbReference type="ARBA" id="ARBA00023136"/>
    </source>
</evidence>
<feature type="region of interest" description="Disordered" evidence="6">
    <location>
        <begin position="1"/>
        <end position="60"/>
    </location>
</feature>
<keyword evidence="5" id="KW-0472">Membrane</keyword>
<dbReference type="EMBL" id="JASPKY010000095">
    <property type="protein sequence ID" value="KAK9737806.1"/>
    <property type="molecule type" value="Genomic_DNA"/>
</dbReference>
<evidence type="ECO:0000256" key="4">
    <source>
        <dbReference type="ARBA" id="ARBA00023121"/>
    </source>
</evidence>
<accession>A0AAW1LWI3</accession>